<dbReference type="PIRSF" id="PIRSF015582">
    <property type="entry name" value="Cit_lyase_B"/>
    <property type="match status" value="1"/>
</dbReference>
<feature type="domain" description="HpcH/HpaI aldolase/citrate lyase" evidence="4">
    <location>
        <begin position="4"/>
        <end position="215"/>
    </location>
</feature>
<reference evidence="5 6" key="1">
    <citation type="journal article" date="2014" name="Int. J. Syst. Evol. Microbiol.">
        <title>Complete genome sequence of Corynebacterium casei LMG S-19264T (=DSM 44701T), isolated from a smear-ripened cheese.</title>
        <authorList>
            <consortium name="US DOE Joint Genome Institute (JGI-PGF)"/>
            <person name="Walter F."/>
            <person name="Albersmeier A."/>
            <person name="Kalinowski J."/>
            <person name="Ruckert C."/>
        </authorList>
    </citation>
    <scope>NUCLEOTIDE SEQUENCE [LARGE SCALE GENOMIC DNA]</scope>
    <source>
        <strain evidence="5 6">CGMCC 4.7215</strain>
    </source>
</reference>
<dbReference type="InterPro" id="IPR005000">
    <property type="entry name" value="Aldolase/citrate-lyase_domain"/>
</dbReference>
<evidence type="ECO:0000313" key="6">
    <source>
        <dbReference type="Proteomes" id="UP001596414"/>
    </source>
</evidence>
<dbReference type="AlphaFoldDB" id="A0ABD5XBY7"/>
<dbReference type="PANTHER" id="PTHR32308:SF0">
    <property type="entry name" value="HPCH_HPAI ALDOLASE_CITRATE LYASE DOMAIN-CONTAINING PROTEIN"/>
    <property type="match status" value="1"/>
</dbReference>
<dbReference type="InterPro" id="IPR011206">
    <property type="entry name" value="Citrate_lyase_beta/mcl1/mcl2"/>
</dbReference>
<protein>
    <submittedName>
        <fullName evidence="5">HpcH/HpaI aldolase/citrate lyase family protein</fullName>
    </submittedName>
</protein>
<dbReference type="GO" id="GO:0016829">
    <property type="term" value="F:lyase activity"/>
    <property type="evidence" value="ECO:0007669"/>
    <property type="project" value="UniProtKB-KW"/>
</dbReference>
<dbReference type="Pfam" id="PF03328">
    <property type="entry name" value="HpcH_HpaI"/>
    <property type="match status" value="1"/>
</dbReference>
<gene>
    <name evidence="5" type="ORF">ACFQJ7_11880</name>
</gene>
<dbReference type="GO" id="GO:0046872">
    <property type="term" value="F:metal ion binding"/>
    <property type="evidence" value="ECO:0007669"/>
    <property type="project" value="UniProtKB-KW"/>
</dbReference>
<dbReference type="PANTHER" id="PTHR32308">
    <property type="entry name" value="LYASE BETA SUBUNIT, PUTATIVE (AFU_ORTHOLOGUE AFUA_4G13030)-RELATED"/>
    <property type="match status" value="1"/>
</dbReference>
<name>A0ABD5XBY7_9EURY</name>
<dbReference type="Gene3D" id="3.20.20.60">
    <property type="entry name" value="Phosphoenolpyruvate-binding domains"/>
    <property type="match status" value="1"/>
</dbReference>
<accession>A0ABD5XBY7</accession>
<comment type="cofactor">
    <cofactor evidence="1">
        <name>Mg(2+)</name>
        <dbReference type="ChEBI" id="CHEBI:18420"/>
    </cofactor>
</comment>
<sequence length="285" mass="29842">MVRRTVLFSPGDQPSLLRNAPDSGADVVVFDLEDAVAPTAKAEARETVAAVVSELDANCELCVRLNPLADGGRQDLEVLGSALSAVDSLMLPKVSSGAAVSRLVDRVDADGTELPILALLETATGVLSAPEISAVDAVDALLLGAEDLSADVGLTRSTDGTEILHARQQVVLAASSENIDAIDTLHTDFEDTEGLTTDTNFAVDLGFDGKMAIHPAQVPVINDAFTPDEDRVEWAQSILNAKQQADKDGRGVFSVDGEMIDAPLIAQARDVLDRASAAGVIEDTE</sequence>
<evidence type="ECO:0000313" key="5">
    <source>
        <dbReference type="EMBL" id="MFC7126715.1"/>
    </source>
</evidence>
<organism evidence="5 6">
    <name type="scientific">Halovenus rubra</name>
    <dbReference type="NCBI Taxonomy" id="869890"/>
    <lineage>
        <taxon>Archaea</taxon>
        <taxon>Methanobacteriati</taxon>
        <taxon>Methanobacteriota</taxon>
        <taxon>Stenosarchaea group</taxon>
        <taxon>Halobacteria</taxon>
        <taxon>Halobacteriales</taxon>
        <taxon>Haloarculaceae</taxon>
        <taxon>Halovenus</taxon>
    </lineage>
</organism>
<keyword evidence="2" id="KW-0479">Metal-binding</keyword>
<dbReference type="RefSeq" id="WP_267637473.1">
    <property type="nucleotide sequence ID" value="NZ_JAODIY010000009.1"/>
</dbReference>
<dbReference type="SUPFAM" id="SSF51621">
    <property type="entry name" value="Phosphoenolpyruvate/pyruvate domain"/>
    <property type="match status" value="1"/>
</dbReference>
<proteinExistence type="predicted"/>
<evidence type="ECO:0000256" key="2">
    <source>
        <dbReference type="ARBA" id="ARBA00022723"/>
    </source>
</evidence>
<evidence type="ECO:0000259" key="4">
    <source>
        <dbReference type="Pfam" id="PF03328"/>
    </source>
</evidence>
<dbReference type="InterPro" id="IPR015813">
    <property type="entry name" value="Pyrv/PenolPyrv_kinase-like_dom"/>
</dbReference>
<dbReference type="InterPro" id="IPR040442">
    <property type="entry name" value="Pyrv_kinase-like_dom_sf"/>
</dbReference>
<comment type="caution">
    <text evidence="5">The sequence shown here is derived from an EMBL/GenBank/DDBJ whole genome shotgun (WGS) entry which is preliminary data.</text>
</comment>
<dbReference type="EMBL" id="JBHSZQ010000047">
    <property type="protein sequence ID" value="MFC7126715.1"/>
    <property type="molecule type" value="Genomic_DNA"/>
</dbReference>
<dbReference type="Proteomes" id="UP001596414">
    <property type="component" value="Unassembled WGS sequence"/>
</dbReference>
<keyword evidence="3" id="KW-0460">Magnesium</keyword>
<evidence type="ECO:0000256" key="1">
    <source>
        <dbReference type="ARBA" id="ARBA00001946"/>
    </source>
</evidence>
<keyword evidence="5" id="KW-0456">Lyase</keyword>
<evidence type="ECO:0000256" key="3">
    <source>
        <dbReference type="ARBA" id="ARBA00022842"/>
    </source>
</evidence>